<dbReference type="Proteomes" id="UP001222325">
    <property type="component" value="Unassembled WGS sequence"/>
</dbReference>
<proteinExistence type="predicted"/>
<dbReference type="PANTHER" id="PTHR43539">
    <property type="entry name" value="FLAVIN-BINDING MONOOXYGENASE-LIKE PROTEIN (AFU_ORTHOLOGUE AFUA_4G09220)"/>
    <property type="match status" value="1"/>
</dbReference>
<keyword evidence="2" id="KW-0732">Signal</keyword>
<dbReference type="EMBL" id="JARJCN010000061">
    <property type="protein sequence ID" value="KAJ7079280.1"/>
    <property type="molecule type" value="Genomic_DNA"/>
</dbReference>
<evidence type="ECO:0000256" key="2">
    <source>
        <dbReference type="SAM" id="SignalP"/>
    </source>
</evidence>
<dbReference type="InterPro" id="IPR050982">
    <property type="entry name" value="Auxin_biosynth/cation_transpt"/>
</dbReference>
<dbReference type="InterPro" id="IPR023753">
    <property type="entry name" value="FAD/NAD-binding_dom"/>
</dbReference>
<evidence type="ECO:0000256" key="1">
    <source>
        <dbReference type="ARBA" id="ARBA00023002"/>
    </source>
</evidence>
<feature type="signal peptide" evidence="2">
    <location>
        <begin position="1"/>
        <end position="19"/>
    </location>
</feature>
<dbReference type="AlphaFoldDB" id="A0AAD6TVR4"/>
<dbReference type="PANTHER" id="PTHR43539:SF78">
    <property type="entry name" value="FLAVIN-CONTAINING MONOOXYGENASE"/>
    <property type="match status" value="1"/>
</dbReference>
<feature type="domain" description="FAD/NAD(P)-binding" evidence="3">
    <location>
        <begin position="43"/>
        <end position="322"/>
    </location>
</feature>
<keyword evidence="1" id="KW-0560">Oxidoreductase</keyword>
<dbReference type="PRINTS" id="PR00419">
    <property type="entry name" value="ADXRDTASE"/>
</dbReference>
<organism evidence="4 5">
    <name type="scientific">Mycena belliarum</name>
    <dbReference type="NCBI Taxonomy" id="1033014"/>
    <lineage>
        <taxon>Eukaryota</taxon>
        <taxon>Fungi</taxon>
        <taxon>Dikarya</taxon>
        <taxon>Basidiomycota</taxon>
        <taxon>Agaricomycotina</taxon>
        <taxon>Agaricomycetes</taxon>
        <taxon>Agaricomycetidae</taxon>
        <taxon>Agaricales</taxon>
        <taxon>Marasmiineae</taxon>
        <taxon>Mycenaceae</taxon>
        <taxon>Mycena</taxon>
    </lineage>
</organism>
<dbReference type="Gene3D" id="3.50.50.60">
    <property type="entry name" value="FAD/NAD(P)-binding domain"/>
    <property type="match status" value="2"/>
</dbReference>
<dbReference type="GO" id="GO:0004497">
    <property type="term" value="F:monooxygenase activity"/>
    <property type="evidence" value="ECO:0007669"/>
    <property type="project" value="TreeGrafter"/>
</dbReference>
<reference evidence="4" key="1">
    <citation type="submission" date="2023-03" db="EMBL/GenBank/DDBJ databases">
        <title>Massive genome expansion in bonnet fungi (Mycena s.s.) driven by repeated elements and novel gene families across ecological guilds.</title>
        <authorList>
            <consortium name="Lawrence Berkeley National Laboratory"/>
            <person name="Harder C.B."/>
            <person name="Miyauchi S."/>
            <person name="Viragh M."/>
            <person name="Kuo A."/>
            <person name="Thoen E."/>
            <person name="Andreopoulos B."/>
            <person name="Lu D."/>
            <person name="Skrede I."/>
            <person name="Drula E."/>
            <person name="Henrissat B."/>
            <person name="Morin E."/>
            <person name="Kohler A."/>
            <person name="Barry K."/>
            <person name="LaButti K."/>
            <person name="Morin E."/>
            <person name="Salamov A."/>
            <person name="Lipzen A."/>
            <person name="Mereny Z."/>
            <person name="Hegedus B."/>
            <person name="Baldrian P."/>
            <person name="Stursova M."/>
            <person name="Weitz H."/>
            <person name="Taylor A."/>
            <person name="Grigoriev I.V."/>
            <person name="Nagy L.G."/>
            <person name="Martin F."/>
            <person name="Kauserud H."/>
        </authorList>
    </citation>
    <scope>NUCLEOTIDE SEQUENCE</scope>
    <source>
        <strain evidence="4">CBHHK173m</strain>
    </source>
</reference>
<accession>A0AAD6TVR4</accession>
<gene>
    <name evidence="4" type="ORF">B0H15DRAFT_518354</name>
</gene>
<keyword evidence="5" id="KW-1185">Reference proteome</keyword>
<dbReference type="GO" id="GO:0050660">
    <property type="term" value="F:flavin adenine dinucleotide binding"/>
    <property type="evidence" value="ECO:0007669"/>
    <property type="project" value="TreeGrafter"/>
</dbReference>
<feature type="chain" id="PRO_5042097073" evidence="2">
    <location>
        <begin position="20"/>
        <end position="542"/>
    </location>
</feature>
<comment type="caution">
    <text evidence="4">The sequence shown here is derived from an EMBL/GenBank/DDBJ whole genome shotgun (WGS) entry which is preliminary data.</text>
</comment>
<evidence type="ECO:0000313" key="5">
    <source>
        <dbReference type="Proteomes" id="UP001222325"/>
    </source>
</evidence>
<dbReference type="SUPFAM" id="SSF51905">
    <property type="entry name" value="FAD/NAD(P)-binding domain"/>
    <property type="match status" value="1"/>
</dbReference>
<name>A0AAD6TVR4_9AGAR</name>
<protein>
    <submittedName>
        <fullName evidence="4">FAD/NAD-P-binding domain-containing protein</fullName>
    </submittedName>
</protein>
<dbReference type="Pfam" id="PF07992">
    <property type="entry name" value="Pyr_redox_2"/>
    <property type="match status" value="1"/>
</dbReference>
<evidence type="ECO:0000259" key="3">
    <source>
        <dbReference type="Pfam" id="PF07992"/>
    </source>
</evidence>
<dbReference type="InterPro" id="IPR036188">
    <property type="entry name" value="FAD/NAD-bd_sf"/>
</dbReference>
<evidence type="ECO:0000313" key="4">
    <source>
        <dbReference type="EMBL" id="KAJ7079280.1"/>
    </source>
</evidence>
<sequence>MILTVGLIALSVATLPAFAEYQSPLTSHDDDAQWTTFHGPIQRVAVIGAGPAGLQAAAHLLASNFSVRLFERAPAPGGNWFYTEAVPVREPYPDESAGSWPAPPRLPATNYYSEGDDELSLDERWREHWRPRPMWEDLSTKAPATHMALPGVQYPADTPWSVPVHDVQRHVRAYASMHGLNTNDSPRNTSAPAVTSYATRVEHLEKSNTTSTWWLTLRRLHLLAEPSRIREDFWQEEFDAVVVATGLYCAPHVPDIAGIEDWSKAKRGGRWSVNHAQVFRRPEGFAGKTVLIVGASVSATDIARRISPFVKRLVVSTRPNPLRDALGLDILLRWPSNAEIVPEIAAFEPLGRFDEGISAGRIRLVNGTLLDGIDEILLATGYKRSIFADRADPATMRNLHWTGHYIDDPTLAYTTAAIPWTHGRYQSAGFTRVWARTARLPSRTRMWADNVAKKYQFGGPLSVFGLEALARLYVAWLNSEALELGGAFIEPMPVENREVNAYFLNAHRKKDGLTHENYTRFDGLPASDWLNGGVLRGAENVW</sequence>